<dbReference type="GO" id="GO:0005524">
    <property type="term" value="F:ATP binding"/>
    <property type="evidence" value="ECO:0007669"/>
    <property type="project" value="UniProtKB-KW"/>
</dbReference>
<dbReference type="CDD" id="cd18787">
    <property type="entry name" value="SF2_C_DEAD"/>
    <property type="match status" value="1"/>
</dbReference>
<feature type="region of interest" description="Disordered" evidence="7">
    <location>
        <begin position="337"/>
        <end position="356"/>
    </location>
</feature>
<evidence type="ECO:0000313" key="11">
    <source>
        <dbReference type="Proteomes" id="UP000703269"/>
    </source>
</evidence>
<dbReference type="OrthoDB" id="10256233at2759"/>
<keyword evidence="5" id="KW-0067">ATP-binding</keyword>
<feature type="domain" description="Helicase ATP-binding" evidence="8">
    <location>
        <begin position="235"/>
        <end position="498"/>
    </location>
</feature>
<evidence type="ECO:0000256" key="5">
    <source>
        <dbReference type="ARBA" id="ARBA00022840"/>
    </source>
</evidence>
<evidence type="ECO:0000256" key="4">
    <source>
        <dbReference type="ARBA" id="ARBA00022806"/>
    </source>
</evidence>
<gene>
    <name evidence="10" type="ORF">PsYK624_130000</name>
</gene>
<dbReference type="Proteomes" id="UP000703269">
    <property type="component" value="Unassembled WGS sequence"/>
</dbReference>
<evidence type="ECO:0000256" key="2">
    <source>
        <dbReference type="ARBA" id="ARBA00022741"/>
    </source>
</evidence>
<dbReference type="PANTHER" id="PTHR47960">
    <property type="entry name" value="DEAD-BOX ATP-DEPENDENT RNA HELICASE 50"/>
    <property type="match status" value="1"/>
</dbReference>
<keyword evidence="2" id="KW-0547">Nucleotide-binding</keyword>
<evidence type="ECO:0000256" key="7">
    <source>
        <dbReference type="SAM" id="MobiDB-lite"/>
    </source>
</evidence>
<dbReference type="InterPro" id="IPR027417">
    <property type="entry name" value="P-loop_NTPase"/>
</dbReference>
<dbReference type="InterPro" id="IPR001650">
    <property type="entry name" value="Helicase_C-like"/>
</dbReference>
<evidence type="ECO:0000259" key="8">
    <source>
        <dbReference type="PROSITE" id="PS51192"/>
    </source>
</evidence>
<dbReference type="AlphaFoldDB" id="A0A9P3GM69"/>
<organism evidence="10 11">
    <name type="scientific">Phanerochaete sordida</name>
    <dbReference type="NCBI Taxonomy" id="48140"/>
    <lineage>
        <taxon>Eukaryota</taxon>
        <taxon>Fungi</taxon>
        <taxon>Dikarya</taxon>
        <taxon>Basidiomycota</taxon>
        <taxon>Agaricomycotina</taxon>
        <taxon>Agaricomycetes</taxon>
        <taxon>Polyporales</taxon>
        <taxon>Phanerochaetaceae</taxon>
        <taxon>Phanerochaete</taxon>
    </lineage>
</organism>
<dbReference type="EMBL" id="BPQB01000064">
    <property type="protein sequence ID" value="GJE96794.1"/>
    <property type="molecule type" value="Genomic_DNA"/>
</dbReference>
<evidence type="ECO:0000259" key="9">
    <source>
        <dbReference type="PROSITE" id="PS51194"/>
    </source>
</evidence>
<dbReference type="GO" id="GO:0003724">
    <property type="term" value="F:RNA helicase activity"/>
    <property type="evidence" value="ECO:0007669"/>
    <property type="project" value="UniProtKB-EC"/>
</dbReference>
<dbReference type="PROSITE" id="PS51192">
    <property type="entry name" value="HELICASE_ATP_BIND_1"/>
    <property type="match status" value="1"/>
</dbReference>
<dbReference type="SUPFAM" id="SSF52540">
    <property type="entry name" value="P-loop containing nucleoside triphosphate hydrolases"/>
    <property type="match status" value="1"/>
</dbReference>
<dbReference type="EC" id="3.6.4.13" evidence="1"/>
<feature type="domain" description="Helicase C-terminal" evidence="9">
    <location>
        <begin position="529"/>
        <end position="695"/>
    </location>
</feature>
<dbReference type="Gene3D" id="3.40.50.300">
    <property type="entry name" value="P-loop containing nucleotide triphosphate hydrolases"/>
    <property type="match status" value="2"/>
</dbReference>
<dbReference type="InterPro" id="IPR011545">
    <property type="entry name" value="DEAD/DEAH_box_helicase_dom"/>
</dbReference>
<keyword evidence="11" id="KW-1185">Reference proteome</keyword>
<comment type="catalytic activity">
    <reaction evidence="6">
        <text>ATP + H2O = ADP + phosphate + H(+)</text>
        <dbReference type="Rhea" id="RHEA:13065"/>
        <dbReference type="ChEBI" id="CHEBI:15377"/>
        <dbReference type="ChEBI" id="CHEBI:15378"/>
        <dbReference type="ChEBI" id="CHEBI:30616"/>
        <dbReference type="ChEBI" id="CHEBI:43474"/>
        <dbReference type="ChEBI" id="CHEBI:456216"/>
        <dbReference type="EC" id="3.6.4.13"/>
    </reaction>
</comment>
<dbReference type="Pfam" id="PF00271">
    <property type="entry name" value="Helicase_C"/>
    <property type="match status" value="1"/>
</dbReference>
<feature type="compositionally biased region" description="Pro residues" evidence="7">
    <location>
        <begin position="143"/>
        <end position="163"/>
    </location>
</feature>
<reference evidence="10 11" key="1">
    <citation type="submission" date="2021-08" db="EMBL/GenBank/DDBJ databases">
        <title>Draft Genome Sequence of Phanerochaete sordida strain YK-624.</title>
        <authorList>
            <person name="Mori T."/>
            <person name="Dohra H."/>
            <person name="Suzuki T."/>
            <person name="Kawagishi H."/>
            <person name="Hirai H."/>
        </authorList>
    </citation>
    <scope>NUCLEOTIDE SEQUENCE [LARGE SCALE GENOMIC DNA]</scope>
    <source>
        <strain evidence="10 11">YK-624</strain>
    </source>
</reference>
<feature type="compositionally biased region" description="Basic and acidic residues" evidence="7">
    <location>
        <begin position="82"/>
        <end position="121"/>
    </location>
</feature>
<dbReference type="GO" id="GO:0003676">
    <property type="term" value="F:nucleic acid binding"/>
    <property type="evidence" value="ECO:0007669"/>
    <property type="project" value="InterPro"/>
</dbReference>
<feature type="compositionally biased region" description="Basic and acidic residues" evidence="7">
    <location>
        <begin position="128"/>
        <end position="142"/>
    </location>
</feature>
<sequence>MSLLTTASLRAKAVLPLELMAYSFHTSSPTLATRKGKGPSNAGSSRTRLSKELSPRRGGRFGMRKSEKLEVAPPKPAFVRDPVPHPEAETDRIRQAEESRVAGAKRSEYRERQRERDERIKGRNFGGRRGEDRDWKSSRTPRDTPPPPSSAPRPFSRPRPPPTDYTRPRKPKAEGPVVDEFDRSASAEAGSSLPTDFASPPLMEGLLSAVVNSLGPEAQPTPIQALSLKHLFAPPNDGSQWRQYLLASETGSGKSLAYMLPVLQDLKATELSGTVPAANSDKGKAPLIHPRAIILAPTHELSRQLSKTAKGLLHSVKLRVLCASQTNNGLHSASAAKMSAQLATEPGQDERSIESKSKEIDVLVGTPSKVLEMVKGHGWDYDLAKPNPEDFDEDGRRLRGRKFVIGEKEASLERVEWVVVDEADVLFDPDFEESTRTLLADIAAARGQPVPVEEKPADDTPATPVVYNYPFHLLLTSATIPNSLASYLNDHHPDLIRLASPHLHKLPPKLKTEHASWTGGNKGADIEARIRQIWYKDSTSGNGKRSKVLVFCNKSTRVEEFGQFLAEKGIPNIALTSTADARARGSNRHLASFLRPIGAKAAVDEELARAPESADEPHVLITTSLLSRGLDFSHEIKHVLITDPPRNMIDFLHRAGRTGRAGRWGTVVVFGKNRGRGAEKDREVMDKVRELKYRS</sequence>
<evidence type="ECO:0000256" key="3">
    <source>
        <dbReference type="ARBA" id="ARBA00022801"/>
    </source>
</evidence>
<dbReference type="SMART" id="SM00490">
    <property type="entry name" value="HELICc"/>
    <property type="match status" value="1"/>
</dbReference>
<name>A0A9P3GM69_9APHY</name>
<dbReference type="InterPro" id="IPR014001">
    <property type="entry name" value="Helicase_ATP-bd"/>
</dbReference>
<feature type="region of interest" description="Disordered" evidence="7">
    <location>
        <begin position="29"/>
        <end position="198"/>
    </location>
</feature>
<keyword evidence="3" id="KW-0378">Hydrolase</keyword>
<protein>
    <recommendedName>
        <fullName evidence="1">RNA helicase</fullName>
        <ecNumber evidence="1">3.6.4.13</ecNumber>
    </recommendedName>
</protein>
<evidence type="ECO:0000256" key="1">
    <source>
        <dbReference type="ARBA" id="ARBA00012552"/>
    </source>
</evidence>
<evidence type="ECO:0000256" key="6">
    <source>
        <dbReference type="ARBA" id="ARBA00047984"/>
    </source>
</evidence>
<dbReference type="GO" id="GO:0016787">
    <property type="term" value="F:hydrolase activity"/>
    <property type="evidence" value="ECO:0007669"/>
    <property type="project" value="UniProtKB-KW"/>
</dbReference>
<dbReference type="PROSITE" id="PS51194">
    <property type="entry name" value="HELICASE_CTER"/>
    <property type="match status" value="1"/>
</dbReference>
<dbReference type="Pfam" id="PF00270">
    <property type="entry name" value="DEAD"/>
    <property type="match status" value="1"/>
</dbReference>
<evidence type="ECO:0000313" key="10">
    <source>
        <dbReference type="EMBL" id="GJE96794.1"/>
    </source>
</evidence>
<proteinExistence type="predicted"/>
<dbReference type="SMART" id="SM00487">
    <property type="entry name" value="DEXDc"/>
    <property type="match status" value="1"/>
</dbReference>
<keyword evidence="4 10" id="KW-0347">Helicase</keyword>
<comment type="caution">
    <text evidence="10">The sequence shown here is derived from an EMBL/GenBank/DDBJ whole genome shotgun (WGS) entry which is preliminary data.</text>
</comment>
<accession>A0A9P3GM69</accession>